<organism evidence="1 2">
    <name type="scientific">Eretmocerus hayati</name>
    <dbReference type="NCBI Taxonomy" id="131215"/>
    <lineage>
        <taxon>Eukaryota</taxon>
        <taxon>Metazoa</taxon>
        <taxon>Ecdysozoa</taxon>
        <taxon>Arthropoda</taxon>
        <taxon>Hexapoda</taxon>
        <taxon>Insecta</taxon>
        <taxon>Pterygota</taxon>
        <taxon>Neoptera</taxon>
        <taxon>Endopterygota</taxon>
        <taxon>Hymenoptera</taxon>
        <taxon>Apocrita</taxon>
        <taxon>Proctotrupomorpha</taxon>
        <taxon>Chalcidoidea</taxon>
        <taxon>Aphelinidae</taxon>
        <taxon>Aphelininae</taxon>
        <taxon>Eretmocerus</taxon>
    </lineage>
</organism>
<accession>A0ACC2PGP2</accession>
<dbReference type="Proteomes" id="UP001239111">
    <property type="component" value="Chromosome 1"/>
</dbReference>
<comment type="caution">
    <text evidence="1">The sequence shown here is derived from an EMBL/GenBank/DDBJ whole genome shotgun (WGS) entry which is preliminary data.</text>
</comment>
<gene>
    <name evidence="1" type="ORF">QAD02_017546</name>
</gene>
<dbReference type="EMBL" id="CM056741">
    <property type="protein sequence ID" value="KAJ8681754.1"/>
    <property type="molecule type" value="Genomic_DNA"/>
</dbReference>
<reference evidence="1" key="1">
    <citation type="submission" date="2023-04" db="EMBL/GenBank/DDBJ databases">
        <title>A chromosome-level genome assembly of the parasitoid wasp Eretmocerus hayati.</title>
        <authorList>
            <person name="Zhong Y."/>
            <person name="Liu S."/>
            <person name="Liu Y."/>
        </authorList>
    </citation>
    <scope>NUCLEOTIDE SEQUENCE</scope>
    <source>
        <strain evidence="1">ZJU_SS_LIU_2023</strain>
    </source>
</reference>
<sequence length="102" mass="11251">MRTRLVRKIVDVTLRIERGNSLTVAANEKVAKYTSIMPLIKNQLGVSKVNVIPLTIGSRGGLPRWAEGNFKRVGMKRSDSMTVVMIALRSSIEMVASFLGYG</sequence>
<evidence type="ECO:0000313" key="1">
    <source>
        <dbReference type="EMBL" id="KAJ8681754.1"/>
    </source>
</evidence>
<evidence type="ECO:0000313" key="2">
    <source>
        <dbReference type="Proteomes" id="UP001239111"/>
    </source>
</evidence>
<protein>
    <submittedName>
        <fullName evidence="1">Uncharacterized protein</fullName>
    </submittedName>
</protein>
<name>A0ACC2PGP2_9HYME</name>
<proteinExistence type="predicted"/>
<keyword evidence="2" id="KW-1185">Reference proteome</keyword>